<dbReference type="Pfam" id="PF00378">
    <property type="entry name" value="ECH_1"/>
    <property type="match status" value="1"/>
</dbReference>
<feature type="region of interest" description="Disordered" evidence="2">
    <location>
        <begin position="276"/>
        <end position="299"/>
    </location>
</feature>
<dbReference type="InterPro" id="IPR001753">
    <property type="entry name" value="Enoyl-CoA_hydra/iso"/>
</dbReference>
<accession>A0A381V875</accession>
<feature type="non-terminal residue" evidence="3">
    <location>
        <position position="1"/>
    </location>
</feature>
<evidence type="ECO:0000313" key="3">
    <source>
        <dbReference type="EMBL" id="SVA36579.1"/>
    </source>
</evidence>
<dbReference type="AlphaFoldDB" id="A0A381V875"/>
<comment type="similarity">
    <text evidence="1">Belongs to the enoyl-CoA hydratase/isomerase family.</text>
</comment>
<proteinExistence type="inferred from homology"/>
<dbReference type="PANTHER" id="PTHR43802">
    <property type="entry name" value="ENOYL-COA HYDRATASE"/>
    <property type="match status" value="1"/>
</dbReference>
<evidence type="ECO:0000256" key="1">
    <source>
        <dbReference type="ARBA" id="ARBA00005254"/>
    </source>
</evidence>
<protein>
    <recommendedName>
        <fullName evidence="4">Enoyl-CoA hydratase</fullName>
    </recommendedName>
</protein>
<dbReference type="EMBL" id="UINC01008116">
    <property type="protein sequence ID" value="SVA36579.1"/>
    <property type="molecule type" value="Genomic_DNA"/>
</dbReference>
<gene>
    <name evidence="3" type="ORF">METZ01_LOCUS89433</name>
</gene>
<dbReference type="GO" id="GO:0003824">
    <property type="term" value="F:catalytic activity"/>
    <property type="evidence" value="ECO:0007669"/>
    <property type="project" value="InterPro"/>
</dbReference>
<reference evidence="3" key="1">
    <citation type="submission" date="2018-05" db="EMBL/GenBank/DDBJ databases">
        <authorList>
            <person name="Lanie J.A."/>
            <person name="Ng W.-L."/>
            <person name="Kazmierczak K.M."/>
            <person name="Andrzejewski T.M."/>
            <person name="Davidsen T.M."/>
            <person name="Wayne K.J."/>
            <person name="Tettelin H."/>
            <person name="Glass J.I."/>
            <person name="Rusch D."/>
            <person name="Podicherti R."/>
            <person name="Tsui H.-C.T."/>
            <person name="Winkler M.E."/>
        </authorList>
    </citation>
    <scope>NUCLEOTIDE SEQUENCE</scope>
</reference>
<dbReference type="PANTHER" id="PTHR43802:SF1">
    <property type="entry name" value="IP11341P-RELATED"/>
    <property type="match status" value="1"/>
</dbReference>
<dbReference type="Gene3D" id="3.90.226.10">
    <property type="entry name" value="2-enoyl-CoA Hydratase, Chain A, domain 1"/>
    <property type="match status" value="1"/>
</dbReference>
<feature type="region of interest" description="Disordered" evidence="2">
    <location>
        <begin position="1"/>
        <end position="23"/>
    </location>
</feature>
<dbReference type="PROSITE" id="PS00166">
    <property type="entry name" value="ENOYL_COA_HYDRATASE"/>
    <property type="match status" value="1"/>
</dbReference>
<evidence type="ECO:0008006" key="4">
    <source>
        <dbReference type="Google" id="ProtNLM"/>
    </source>
</evidence>
<sequence length="299" mass="32363">VPHGDGSADTSVEESGEPVILVDEPSPGVRRVTMNRPEKRNALFHPLRGAILEALVAHDRDADVRVTIIRGAGPSFSAGYDLGGGNVGHEYPYYTPGGEGQWPRHVTEGWMSIWDLAKPVIAQVHGYCLAGGSELATGCDLVYVAEDASMGYPAVRFGVPDMHFHAWFLGMRRAMQMMLTGDSITGLEAVELGWANAAFPAEDLDEAVLDVARRICGVPADLVQLNKRAVHRQMEHMGLRTGLRAGTELCALGVHTEAMSEFLSSIQSGGLTEALQQRDEPFGDYRTDHEVPGDGDTRD</sequence>
<dbReference type="InterPro" id="IPR018376">
    <property type="entry name" value="Enoyl-CoA_hyd/isom_CS"/>
</dbReference>
<dbReference type="InterPro" id="IPR029045">
    <property type="entry name" value="ClpP/crotonase-like_dom_sf"/>
</dbReference>
<evidence type="ECO:0000256" key="2">
    <source>
        <dbReference type="SAM" id="MobiDB-lite"/>
    </source>
</evidence>
<name>A0A381V875_9ZZZZ</name>
<organism evidence="3">
    <name type="scientific">marine metagenome</name>
    <dbReference type="NCBI Taxonomy" id="408172"/>
    <lineage>
        <taxon>unclassified sequences</taxon>
        <taxon>metagenomes</taxon>
        <taxon>ecological metagenomes</taxon>
    </lineage>
</organism>
<dbReference type="CDD" id="cd06558">
    <property type="entry name" value="crotonase-like"/>
    <property type="match status" value="1"/>
</dbReference>
<dbReference type="SUPFAM" id="SSF52096">
    <property type="entry name" value="ClpP/crotonase"/>
    <property type="match status" value="1"/>
</dbReference>